<sequence length="390" mass="47362">MEKCLLFYKIVHNFKYKDIEEMNMKNIINAKTPPNCHNKLQNNLIVLISTLVYLNSRYKKYTQNNILYYFNENLKRNGQTPIKLKTMQKYLYKLEKEFGVTTNYYKHLGVNCGTEIYYRPNYPKKICYQKINQYFLEKKHSKFQKRVNNSFKDKFTKEGNVNLEECFNNKNNIKIKEEKRENQIEKFQVKKYFNKCNFYSKEFLSLLYLDINKDTIIKIFKIVKKAEINLIKDKNMHLNKSCFKEEKKNKLKKILSNTQKEFEKNGYNAEQLKTNIQKIYENYKNKPHFIIESQKYKDLSKIKQKLEKSIELKKENLQKNCKHIKINIFNILIDQLKKEANIEFLKPILKDYLNSKNKLEYKKVFNNTYYYELLEIIINQKKSLMLKKLS</sequence>
<proteinExistence type="predicted"/>
<accession>A0A0H3BZX6</accession>
<evidence type="ECO:0000313" key="2">
    <source>
        <dbReference type="Proteomes" id="UP000006901"/>
    </source>
</evidence>
<evidence type="ECO:0008006" key="3">
    <source>
        <dbReference type="Google" id="ProtNLM"/>
    </source>
</evidence>
<keyword evidence="1" id="KW-0614">Plasmid</keyword>
<evidence type="ECO:0000313" key="1">
    <source>
        <dbReference type="EMBL" id="ACK74332.1"/>
    </source>
</evidence>
<dbReference type="KEGG" id="bbz:BbuZS7_AC56"/>
<geneLocation type="plasmid" evidence="1 2">
    <name>ZS7_cp32-3+10</name>
</geneLocation>
<dbReference type="HOGENOM" id="CLU_066594_0_0_12"/>
<gene>
    <name evidence="1" type="ordered locus">BbuZS7_AC56</name>
</gene>
<dbReference type="Pfam" id="PF02414">
    <property type="entry name" value="Borrelia_orfA"/>
    <property type="match status" value="1"/>
</dbReference>
<dbReference type="InterPro" id="IPR003459">
    <property type="entry name" value="Borrelia_plasmid_OrfA"/>
</dbReference>
<name>A0A0H3BZX6_BORBZ</name>
<reference evidence="1 2" key="1">
    <citation type="journal article" date="2011" name="J. Bacteriol.">
        <title>Whole-genome sequences of thirteen isolates of Borrelia burgdorferi.</title>
        <authorList>
            <person name="Schutzer S.E."/>
            <person name="Fraser-Liggett C.M."/>
            <person name="Casjens S.R."/>
            <person name="Qiu W.G."/>
            <person name="Dunn J.J."/>
            <person name="Mongodin E.F."/>
            <person name="Luft B.J."/>
        </authorList>
    </citation>
    <scope>NUCLEOTIDE SEQUENCE [LARGE SCALE GENOMIC DNA]</scope>
    <source>
        <strain evidence="1 2">ZS7</strain>
        <plasmid evidence="1 2">ZS7_cp32-3+10</plasmid>
    </source>
</reference>
<dbReference type="Proteomes" id="UP000006901">
    <property type="component" value="Plasmid ZS7_cp32-3+10"/>
</dbReference>
<dbReference type="AlphaFoldDB" id="A0A0H3BZX6"/>
<protein>
    <recommendedName>
        <fullName evidence="3">BBC01</fullName>
    </recommendedName>
</protein>
<dbReference type="EMBL" id="CP001202">
    <property type="protein sequence ID" value="ACK74332.1"/>
    <property type="molecule type" value="Genomic_DNA"/>
</dbReference>
<organism evidence="1 2">
    <name type="scientific">Borreliella burgdorferi (strain ZS7)</name>
    <name type="common">Borrelia burgdorferi</name>
    <dbReference type="NCBI Taxonomy" id="445985"/>
    <lineage>
        <taxon>Bacteria</taxon>
        <taxon>Pseudomonadati</taxon>
        <taxon>Spirochaetota</taxon>
        <taxon>Spirochaetia</taxon>
        <taxon>Spirochaetales</taxon>
        <taxon>Borreliaceae</taxon>
        <taxon>Borreliella</taxon>
    </lineage>
</organism>